<reference evidence="2" key="1">
    <citation type="submission" date="2016-10" db="EMBL/GenBank/DDBJ databases">
        <authorList>
            <person name="de Groot N.N."/>
        </authorList>
    </citation>
    <scope>NUCLEOTIDE SEQUENCE</scope>
</reference>
<dbReference type="EMBL" id="FPHF01000062">
    <property type="protein sequence ID" value="SFV62070.1"/>
    <property type="molecule type" value="Genomic_DNA"/>
</dbReference>
<keyword evidence="1" id="KW-0812">Transmembrane</keyword>
<sequence length="56" mass="6355">MSDFKLKLILSGLGGVIFSFIFILLTFVVPVKDKKDAFIYKPKGKLEIISHSLKNR</sequence>
<keyword evidence="1" id="KW-1133">Transmembrane helix</keyword>
<dbReference type="AlphaFoldDB" id="A0A1W1C877"/>
<evidence type="ECO:0000256" key="1">
    <source>
        <dbReference type="SAM" id="Phobius"/>
    </source>
</evidence>
<name>A0A1W1C877_9ZZZZ</name>
<protein>
    <submittedName>
        <fullName evidence="2">Uncharacterized protein</fullName>
    </submittedName>
</protein>
<accession>A0A1W1C877</accession>
<gene>
    <name evidence="2" type="ORF">MNB_SM-4-1763</name>
</gene>
<keyword evidence="1" id="KW-0472">Membrane</keyword>
<feature type="transmembrane region" description="Helical" evidence="1">
    <location>
        <begin position="6"/>
        <end position="31"/>
    </location>
</feature>
<organism evidence="2">
    <name type="scientific">hydrothermal vent metagenome</name>
    <dbReference type="NCBI Taxonomy" id="652676"/>
    <lineage>
        <taxon>unclassified sequences</taxon>
        <taxon>metagenomes</taxon>
        <taxon>ecological metagenomes</taxon>
    </lineage>
</organism>
<evidence type="ECO:0000313" key="2">
    <source>
        <dbReference type="EMBL" id="SFV62070.1"/>
    </source>
</evidence>
<proteinExistence type="predicted"/>